<name>A0A9W8CZJ2_9FUNG</name>
<evidence type="ECO:0000313" key="3">
    <source>
        <dbReference type="Proteomes" id="UP001143981"/>
    </source>
</evidence>
<organism evidence="2 3">
    <name type="scientific">Coemansia biformis</name>
    <dbReference type="NCBI Taxonomy" id="1286918"/>
    <lineage>
        <taxon>Eukaryota</taxon>
        <taxon>Fungi</taxon>
        <taxon>Fungi incertae sedis</taxon>
        <taxon>Zoopagomycota</taxon>
        <taxon>Kickxellomycotina</taxon>
        <taxon>Kickxellomycetes</taxon>
        <taxon>Kickxellales</taxon>
        <taxon>Kickxellaceae</taxon>
        <taxon>Coemansia</taxon>
    </lineage>
</organism>
<sequence>GVKEMIEKCFRFKYPIDYDDVHERKIAWFDYYIEGGPCGGDPLHGPGTVKEGEVMDEVKAEARVVVCKIMLPQPEPVEEQAAPAAQGTPGTPGTPVPVGAPGSSFPWGA</sequence>
<feature type="region of interest" description="Disordered" evidence="1">
    <location>
        <begin position="77"/>
        <end position="109"/>
    </location>
</feature>
<feature type="non-terminal residue" evidence="2">
    <location>
        <position position="1"/>
    </location>
</feature>
<gene>
    <name evidence="2" type="ORF">LPJ61_002556</name>
</gene>
<evidence type="ECO:0000313" key="2">
    <source>
        <dbReference type="EMBL" id="KAJ1731392.1"/>
    </source>
</evidence>
<keyword evidence="3" id="KW-1185">Reference proteome</keyword>
<protein>
    <submittedName>
        <fullName evidence="2">Uncharacterized protein</fullName>
    </submittedName>
</protein>
<dbReference type="EMBL" id="JANBOI010000334">
    <property type="protein sequence ID" value="KAJ1731392.1"/>
    <property type="molecule type" value="Genomic_DNA"/>
</dbReference>
<comment type="caution">
    <text evidence="2">The sequence shown here is derived from an EMBL/GenBank/DDBJ whole genome shotgun (WGS) entry which is preliminary data.</text>
</comment>
<proteinExistence type="predicted"/>
<reference evidence="2" key="1">
    <citation type="submission" date="2022-07" db="EMBL/GenBank/DDBJ databases">
        <title>Phylogenomic reconstructions and comparative analyses of Kickxellomycotina fungi.</title>
        <authorList>
            <person name="Reynolds N.K."/>
            <person name="Stajich J.E."/>
            <person name="Barry K."/>
            <person name="Grigoriev I.V."/>
            <person name="Crous P."/>
            <person name="Smith M.E."/>
        </authorList>
    </citation>
    <scope>NUCLEOTIDE SEQUENCE</scope>
    <source>
        <strain evidence="2">BCRC 34381</strain>
    </source>
</reference>
<feature type="compositionally biased region" description="Low complexity" evidence="1">
    <location>
        <begin position="79"/>
        <end position="102"/>
    </location>
</feature>
<dbReference type="AlphaFoldDB" id="A0A9W8CZJ2"/>
<evidence type="ECO:0000256" key="1">
    <source>
        <dbReference type="SAM" id="MobiDB-lite"/>
    </source>
</evidence>
<dbReference type="Proteomes" id="UP001143981">
    <property type="component" value="Unassembled WGS sequence"/>
</dbReference>
<accession>A0A9W8CZJ2</accession>